<dbReference type="Proteomes" id="UP001648503">
    <property type="component" value="Unassembled WGS sequence"/>
</dbReference>
<protein>
    <recommendedName>
        <fullName evidence="5">Testis expressed 9</fullName>
    </recommendedName>
</protein>
<proteinExistence type="predicted"/>
<gene>
    <name evidence="3" type="ORF">BASA50_002904</name>
</gene>
<evidence type="ECO:0000256" key="2">
    <source>
        <dbReference type="SAM" id="MobiDB-lite"/>
    </source>
</evidence>
<evidence type="ECO:0000313" key="3">
    <source>
        <dbReference type="EMBL" id="KAH6599562.1"/>
    </source>
</evidence>
<evidence type="ECO:0008006" key="5">
    <source>
        <dbReference type="Google" id="ProtNLM"/>
    </source>
</evidence>
<keyword evidence="1" id="KW-0175">Coiled coil</keyword>
<dbReference type="PANTHER" id="PTHR23313">
    <property type="entry name" value="TSEC1-RELATED"/>
    <property type="match status" value="1"/>
</dbReference>
<evidence type="ECO:0000256" key="1">
    <source>
        <dbReference type="SAM" id="Coils"/>
    </source>
</evidence>
<feature type="region of interest" description="Disordered" evidence="2">
    <location>
        <begin position="94"/>
        <end position="123"/>
    </location>
</feature>
<reference evidence="3 4" key="1">
    <citation type="submission" date="2021-02" db="EMBL/GenBank/DDBJ databases">
        <title>Variation within the Batrachochytrium salamandrivorans European outbreak.</title>
        <authorList>
            <person name="Kelly M."/>
            <person name="Pasmans F."/>
            <person name="Shea T.P."/>
            <person name="Munoz J.F."/>
            <person name="Carranza S."/>
            <person name="Cuomo C.A."/>
            <person name="Martel A."/>
        </authorList>
    </citation>
    <scope>NUCLEOTIDE SEQUENCE [LARGE SCALE GENOMIC DNA]</scope>
    <source>
        <strain evidence="3 4">AMFP18/2</strain>
    </source>
</reference>
<name>A0ABQ8FMX8_9FUNG</name>
<evidence type="ECO:0000313" key="4">
    <source>
        <dbReference type="Proteomes" id="UP001648503"/>
    </source>
</evidence>
<sequence>MLQQSLDNGEGCKPHFEKPATSLISQELLEREKASRQKNQELKLQVKHVLKQVDDVVKEGRNTLERPMTSLSMMAQKEEQTDKRSTTLRTPKIRRPVSASAVDTTEKPKPQISDARQAPSKMSGIYAQSGSILENDTMGCSGAIPGLPRNTHEEDLGAEATNRFLKAKLHVLQKELETIVLDHSEKESQHIIVLEKLRQLEEDASKTQKAMVKSQSVSEKLRVELHEVKCHHEAALVDLARSKKDMNEAAKQTRQIEAEAKTRDLKLNRALEELEKCRSLLAKKEDDAKDKIDITKRTAESLFADNKKLQKQKTELLAAFKKQAQLITILKRQKMHLEAVKLLHFTEEEFVRALNWDV</sequence>
<keyword evidence="4" id="KW-1185">Reference proteome</keyword>
<dbReference type="EMBL" id="JAFCIX010000063">
    <property type="protein sequence ID" value="KAH6599562.1"/>
    <property type="molecule type" value="Genomic_DNA"/>
</dbReference>
<organism evidence="3 4">
    <name type="scientific">Batrachochytrium salamandrivorans</name>
    <dbReference type="NCBI Taxonomy" id="1357716"/>
    <lineage>
        <taxon>Eukaryota</taxon>
        <taxon>Fungi</taxon>
        <taxon>Fungi incertae sedis</taxon>
        <taxon>Chytridiomycota</taxon>
        <taxon>Chytridiomycota incertae sedis</taxon>
        <taxon>Chytridiomycetes</taxon>
        <taxon>Rhizophydiales</taxon>
        <taxon>Rhizophydiales incertae sedis</taxon>
        <taxon>Batrachochytrium</taxon>
    </lineage>
</organism>
<feature type="coiled-coil region" evidence="1">
    <location>
        <begin position="239"/>
        <end position="319"/>
    </location>
</feature>
<comment type="caution">
    <text evidence="3">The sequence shown here is derived from an EMBL/GenBank/DDBJ whole genome shotgun (WGS) entry which is preliminary data.</text>
</comment>
<feature type="coiled-coil region" evidence="1">
    <location>
        <begin position="25"/>
        <end position="59"/>
    </location>
</feature>
<dbReference type="PANTHER" id="PTHR23313:SF0">
    <property type="entry name" value="TESTIS-EXPRESSED PROTEIN 9"/>
    <property type="match status" value="1"/>
</dbReference>
<accession>A0ABQ8FMX8</accession>